<dbReference type="InterPro" id="IPR006464">
    <property type="entry name" value="AcTrfase_RimI/Ard1"/>
</dbReference>
<evidence type="ECO:0000259" key="3">
    <source>
        <dbReference type="PROSITE" id="PS51186"/>
    </source>
</evidence>
<dbReference type="GO" id="GO:0008080">
    <property type="term" value="F:N-acetyltransferase activity"/>
    <property type="evidence" value="ECO:0007669"/>
    <property type="project" value="InterPro"/>
</dbReference>
<feature type="domain" description="N-acetyltransferase" evidence="3">
    <location>
        <begin position="9"/>
        <end position="158"/>
    </location>
</feature>
<dbReference type="PROSITE" id="PS51186">
    <property type="entry name" value="GNAT"/>
    <property type="match status" value="1"/>
</dbReference>
<dbReference type="Pfam" id="PF00583">
    <property type="entry name" value="Acetyltransf_1"/>
    <property type="match status" value="1"/>
</dbReference>
<dbReference type="PANTHER" id="PTHR43877">
    <property type="entry name" value="AMINOALKYLPHOSPHONATE N-ACETYLTRANSFERASE-RELATED-RELATED"/>
    <property type="match status" value="1"/>
</dbReference>
<evidence type="ECO:0000256" key="1">
    <source>
        <dbReference type="ARBA" id="ARBA00022679"/>
    </source>
</evidence>
<evidence type="ECO:0000313" key="4">
    <source>
        <dbReference type="EMBL" id="MBA2935065.1"/>
    </source>
</evidence>
<dbReference type="InterPro" id="IPR016181">
    <property type="entry name" value="Acyl_CoA_acyltransferase"/>
</dbReference>
<evidence type="ECO:0000313" key="5">
    <source>
        <dbReference type="Proteomes" id="UP000570166"/>
    </source>
</evidence>
<dbReference type="EMBL" id="JACEIB010000008">
    <property type="protein sequence ID" value="MBA2935065.1"/>
    <property type="molecule type" value="Genomic_DNA"/>
</dbReference>
<dbReference type="InterPro" id="IPR050832">
    <property type="entry name" value="Bact_Acetyltransf"/>
</dbReference>
<keyword evidence="4" id="KW-0689">Ribosomal protein</keyword>
<dbReference type="GO" id="GO:0005840">
    <property type="term" value="C:ribosome"/>
    <property type="evidence" value="ECO:0007669"/>
    <property type="project" value="UniProtKB-KW"/>
</dbReference>
<dbReference type="RefSeq" id="WP_160362706.1">
    <property type="nucleotide sequence ID" value="NZ_JACEIB010000008.1"/>
</dbReference>
<dbReference type="Proteomes" id="UP000570166">
    <property type="component" value="Unassembled WGS sequence"/>
</dbReference>
<evidence type="ECO:0000256" key="2">
    <source>
        <dbReference type="ARBA" id="ARBA00023315"/>
    </source>
</evidence>
<dbReference type="InterPro" id="IPR000182">
    <property type="entry name" value="GNAT_dom"/>
</dbReference>
<dbReference type="NCBIfam" id="TIGR01575">
    <property type="entry name" value="rimI"/>
    <property type="match status" value="1"/>
</dbReference>
<organism evidence="4 5">
    <name type="scientific">Sphingomonas chungangi</name>
    <dbReference type="NCBI Taxonomy" id="2683589"/>
    <lineage>
        <taxon>Bacteria</taxon>
        <taxon>Pseudomonadati</taxon>
        <taxon>Pseudomonadota</taxon>
        <taxon>Alphaproteobacteria</taxon>
        <taxon>Sphingomonadales</taxon>
        <taxon>Sphingomonadaceae</taxon>
        <taxon>Sphingomonas</taxon>
    </lineage>
</organism>
<dbReference type="Gene3D" id="3.40.630.30">
    <property type="match status" value="1"/>
</dbReference>
<keyword evidence="2" id="KW-0012">Acyltransferase</keyword>
<reference evidence="4 5" key="1">
    <citation type="submission" date="2020-07" db="EMBL/GenBank/DDBJ databases">
        <authorList>
            <person name="Sun Q."/>
        </authorList>
    </citation>
    <scope>NUCLEOTIDE SEQUENCE [LARGE SCALE GENOMIC DNA]</scope>
    <source>
        <strain evidence="4 5">CGMCC 1.13654</strain>
    </source>
</reference>
<keyword evidence="1 4" id="KW-0808">Transferase</keyword>
<gene>
    <name evidence="4" type="primary">rimI</name>
    <name evidence="4" type="ORF">HZF05_13270</name>
</gene>
<sequence length="158" mass="17187">MSTLHSPATDLIEGGVTDLDEVMATMQIAFDPAFGEAWTRSQCSGILGLNGVWLLLARQDGRAAGFALSRVVLDEAELLLLAVQPAQRRFGIGRALLAAVAEEARFRGAARLHLEMREGNPAAYLYEAAGFAEIGRRKRYYRGRDGSSFDAITLACRL</sequence>
<dbReference type="SUPFAM" id="SSF55729">
    <property type="entry name" value="Acyl-CoA N-acyltransferases (Nat)"/>
    <property type="match status" value="1"/>
</dbReference>
<proteinExistence type="predicted"/>
<accession>A0A838L8Q7</accession>
<name>A0A838L8Q7_9SPHN</name>
<dbReference type="AlphaFoldDB" id="A0A838L8Q7"/>
<keyword evidence="4" id="KW-0687">Ribonucleoprotein</keyword>
<comment type="caution">
    <text evidence="4">The sequence shown here is derived from an EMBL/GenBank/DDBJ whole genome shotgun (WGS) entry which is preliminary data.</text>
</comment>
<protein>
    <submittedName>
        <fullName evidence="4">Ribosomal protein S18-alanine N-acetyltransferase</fullName>
    </submittedName>
</protein>
<keyword evidence="5" id="KW-1185">Reference proteome</keyword>